<dbReference type="PRINTS" id="PR01790">
    <property type="entry name" value="SMP30FAMILY"/>
</dbReference>
<keyword evidence="5" id="KW-0378">Hydrolase</keyword>
<dbReference type="Gene3D" id="2.120.10.30">
    <property type="entry name" value="TolB, C-terminal domain"/>
    <property type="match status" value="1"/>
</dbReference>
<feature type="active site" description="Proton donor/acceptor" evidence="2">
    <location>
        <position position="195"/>
    </location>
</feature>
<feature type="binding site" evidence="3">
    <location>
        <position position="195"/>
    </location>
    <ligand>
        <name>a divalent metal cation</name>
        <dbReference type="ChEBI" id="CHEBI:60240"/>
    </ligand>
</feature>
<evidence type="ECO:0000259" key="4">
    <source>
        <dbReference type="Pfam" id="PF08450"/>
    </source>
</evidence>
<comment type="similarity">
    <text evidence="1">Belongs to the SMP-30/CGR1 family.</text>
</comment>
<dbReference type="SUPFAM" id="SSF63829">
    <property type="entry name" value="Calcium-dependent phosphotriesterase"/>
    <property type="match status" value="1"/>
</dbReference>
<keyword evidence="3" id="KW-0862">Zinc</keyword>
<evidence type="ECO:0000256" key="2">
    <source>
        <dbReference type="PIRSR" id="PIRSR605511-1"/>
    </source>
</evidence>
<dbReference type="PANTHER" id="PTHR10907">
    <property type="entry name" value="REGUCALCIN"/>
    <property type="match status" value="1"/>
</dbReference>
<comment type="caution">
    <text evidence="5">The sequence shown here is derived from an EMBL/GenBank/DDBJ whole genome shotgun (WGS) entry which is preliminary data.</text>
</comment>
<feature type="domain" description="SMP-30/Gluconolactonase/LRE-like region" evidence="4">
    <location>
        <begin position="14"/>
        <end position="255"/>
    </location>
</feature>
<accession>R7ZWB5</accession>
<dbReference type="GO" id="GO:0019853">
    <property type="term" value="P:L-ascorbic acid biosynthetic process"/>
    <property type="evidence" value="ECO:0007669"/>
    <property type="project" value="TreeGrafter"/>
</dbReference>
<dbReference type="EC" id="3.1.1.17" evidence="5"/>
<dbReference type="Pfam" id="PF08450">
    <property type="entry name" value="SGL"/>
    <property type="match status" value="1"/>
</dbReference>
<dbReference type="PANTHER" id="PTHR10907:SF47">
    <property type="entry name" value="REGUCALCIN"/>
    <property type="match status" value="1"/>
</dbReference>
<evidence type="ECO:0000256" key="1">
    <source>
        <dbReference type="ARBA" id="ARBA00008853"/>
    </source>
</evidence>
<evidence type="ECO:0000313" key="5">
    <source>
        <dbReference type="EMBL" id="EON78289.1"/>
    </source>
</evidence>
<feature type="binding site" evidence="3">
    <location>
        <position position="99"/>
    </location>
    <ligand>
        <name>substrate</name>
    </ligand>
</feature>
<reference evidence="5 6" key="1">
    <citation type="submission" date="2013-02" db="EMBL/GenBank/DDBJ databases">
        <title>A novel strain isolated from Lonar lake, Maharashtra, India.</title>
        <authorList>
            <person name="Singh A."/>
        </authorList>
    </citation>
    <scope>NUCLEOTIDE SEQUENCE [LARGE SCALE GENOMIC DNA]</scope>
    <source>
        <strain evidence="5 6">AK24</strain>
    </source>
</reference>
<dbReference type="InterPro" id="IPR013658">
    <property type="entry name" value="SGL"/>
</dbReference>
<dbReference type="EMBL" id="AQHR01000040">
    <property type="protein sequence ID" value="EON78289.1"/>
    <property type="molecule type" value="Genomic_DNA"/>
</dbReference>
<dbReference type="GO" id="GO:0005509">
    <property type="term" value="F:calcium ion binding"/>
    <property type="evidence" value="ECO:0007669"/>
    <property type="project" value="TreeGrafter"/>
</dbReference>
<gene>
    <name evidence="5" type="ORF">ADIS_1152</name>
</gene>
<feature type="binding site" evidence="3">
    <location>
        <position position="16"/>
    </location>
    <ligand>
        <name>a divalent metal cation</name>
        <dbReference type="ChEBI" id="CHEBI:60240"/>
    </ligand>
</feature>
<dbReference type="AlphaFoldDB" id="R7ZWB5"/>
<keyword evidence="3" id="KW-0479">Metal-binding</keyword>
<feature type="binding site" evidence="3">
    <location>
        <position position="117"/>
    </location>
    <ligand>
        <name>substrate</name>
    </ligand>
</feature>
<organism evidence="5 6">
    <name type="scientific">Lunatimonas lonarensis</name>
    <dbReference type="NCBI Taxonomy" id="1232681"/>
    <lineage>
        <taxon>Bacteria</taxon>
        <taxon>Pseudomonadati</taxon>
        <taxon>Bacteroidota</taxon>
        <taxon>Cytophagia</taxon>
        <taxon>Cytophagales</taxon>
        <taxon>Cyclobacteriaceae</taxon>
    </lineage>
</organism>
<evidence type="ECO:0000256" key="3">
    <source>
        <dbReference type="PIRSR" id="PIRSR605511-2"/>
    </source>
</evidence>
<keyword evidence="6" id="KW-1185">Reference proteome</keyword>
<sequence>MQKATLLFDSKCMLAEGPYWKADWNAFLWVDIEHGTLFSYSFTDKHLQTWHFPHRLTVVLEEGNHFVLALDRKLARFDPATEKLDWLLEVESDPTLRCNDGACDPAGRIWIGTMGLDFRAGAGSLYCVDRGWKLEKKLENITISNGLAWSRDGRSLYYIDSPTRIVRTFDFNPDTGQIAYRKDAVVVPESLGTPDGMCMDEEGMLWVAHYGGSGVYRWNPENGELLDKISVDAPHVTSCAFGGPDGKRLLITTARENMTQDQLDQFPHSGGVFLAEMPMGGANVFAVSI</sequence>
<evidence type="ECO:0000313" key="6">
    <source>
        <dbReference type="Proteomes" id="UP000013909"/>
    </source>
</evidence>
<dbReference type="RefSeq" id="WP_010853298.1">
    <property type="nucleotide sequence ID" value="NZ_AQHR01000040.1"/>
</dbReference>
<feature type="binding site" evidence="3">
    <location>
        <position position="97"/>
    </location>
    <ligand>
        <name>substrate</name>
    </ligand>
</feature>
<dbReference type="InterPro" id="IPR005511">
    <property type="entry name" value="SMP-30"/>
</dbReference>
<dbReference type="Proteomes" id="UP000013909">
    <property type="component" value="Unassembled WGS sequence"/>
</dbReference>
<dbReference type="PATRIC" id="fig|1288963.3.peg.1149"/>
<feature type="binding site" evidence="3">
    <location>
        <position position="145"/>
    </location>
    <ligand>
        <name>a divalent metal cation</name>
        <dbReference type="ChEBI" id="CHEBI:60240"/>
    </ligand>
</feature>
<proteinExistence type="inferred from homology"/>
<name>R7ZWB5_9BACT</name>
<dbReference type="InterPro" id="IPR011042">
    <property type="entry name" value="6-blade_b-propeller_TolB-like"/>
</dbReference>
<dbReference type="STRING" id="1232681.ADIS_1152"/>
<comment type="cofactor">
    <cofactor evidence="3">
        <name>Zn(2+)</name>
        <dbReference type="ChEBI" id="CHEBI:29105"/>
    </cofactor>
    <text evidence="3">Binds 1 divalent metal cation per subunit.</text>
</comment>
<dbReference type="OrthoDB" id="2633250at2"/>
<protein>
    <submittedName>
        <fullName evidence="5">Gluconolactonase</fullName>
        <ecNumber evidence="5">3.1.1.17</ecNumber>
    </submittedName>
</protein>
<dbReference type="GO" id="GO:0004341">
    <property type="term" value="F:gluconolactonase activity"/>
    <property type="evidence" value="ECO:0007669"/>
    <property type="project" value="UniProtKB-EC"/>
</dbReference>